<dbReference type="EMBL" id="JAQMFS010000057">
    <property type="protein sequence ID" value="MDB6186122.1"/>
    <property type="molecule type" value="Genomic_DNA"/>
</dbReference>
<proteinExistence type="predicted"/>
<dbReference type="Gene3D" id="3.90.550.10">
    <property type="entry name" value="Spore Coat Polysaccharide Biosynthesis Protein SpsA, Chain A"/>
    <property type="match status" value="1"/>
</dbReference>
<dbReference type="AlphaFoldDB" id="A0AAW6B1S9"/>
<evidence type="ECO:0000313" key="1">
    <source>
        <dbReference type="EMBL" id="MDB6186122.1"/>
    </source>
</evidence>
<evidence type="ECO:0000313" key="2">
    <source>
        <dbReference type="Proteomes" id="UP001212217"/>
    </source>
</evidence>
<sequence>MTAEIREYSKFRNPFNNPSSMMRKDYILKVGNYREFRYLEDYDLTMRLIHDNPTKEFLNIQEPLVVMQTDDSSYLRRGGLLYVKTEFFLQVDFYKRGYLTKFELCRNIFVRNIVRVMPNSIRKLIYQKKMRESVEVKSRK</sequence>
<accession>A0AAW6B1S9</accession>
<organism evidence="1 2">
    <name type="scientific">Gemella haemolysans</name>
    <dbReference type="NCBI Taxonomy" id="1379"/>
    <lineage>
        <taxon>Bacteria</taxon>
        <taxon>Bacillati</taxon>
        <taxon>Bacillota</taxon>
        <taxon>Bacilli</taxon>
        <taxon>Bacillales</taxon>
        <taxon>Gemellaceae</taxon>
        <taxon>Gemella</taxon>
    </lineage>
</organism>
<reference evidence="1" key="1">
    <citation type="submission" date="2023-08" db="EMBL/GenBank/DDBJ databases">
        <title>Dental plaque isolates bound by oral lectin ZG16B.</title>
        <authorList>
            <person name="Ghosh S."/>
        </authorList>
    </citation>
    <scope>NUCLEOTIDE SEQUENCE</scope>
    <source>
        <strain evidence="1">DP3_5B</strain>
    </source>
</reference>
<protein>
    <submittedName>
        <fullName evidence="1">Uncharacterized protein</fullName>
    </submittedName>
</protein>
<name>A0AAW6B1S9_9BACL</name>
<dbReference type="RefSeq" id="WP_271987368.1">
    <property type="nucleotide sequence ID" value="NZ_JAQMFS010000057.1"/>
</dbReference>
<dbReference type="InterPro" id="IPR029044">
    <property type="entry name" value="Nucleotide-diphossugar_trans"/>
</dbReference>
<gene>
    <name evidence="1" type="ORF">PNO30_04900</name>
</gene>
<comment type="caution">
    <text evidence="1">The sequence shown here is derived from an EMBL/GenBank/DDBJ whole genome shotgun (WGS) entry which is preliminary data.</text>
</comment>
<dbReference type="Proteomes" id="UP001212217">
    <property type="component" value="Unassembled WGS sequence"/>
</dbReference>
<dbReference type="SUPFAM" id="SSF53448">
    <property type="entry name" value="Nucleotide-diphospho-sugar transferases"/>
    <property type="match status" value="1"/>
</dbReference>